<keyword evidence="2" id="KW-1185">Reference proteome</keyword>
<organism evidence="1 2">
    <name type="scientific">Roseateles aquae</name>
    <dbReference type="NCBI Taxonomy" id="3077235"/>
    <lineage>
        <taxon>Bacteria</taxon>
        <taxon>Pseudomonadati</taxon>
        <taxon>Pseudomonadota</taxon>
        <taxon>Betaproteobacteria</taxon>
        <taxon>Burkholderiales</taxon>
        <taxon>Sphaerotilaceae</taxon>
        <taxon>Roseateles</taxon>
    </lineage>
</organism>
<feature type="non-terminal residue" evidence="1">
    <location>
        <position position="271"/>
    </location>
</feature>
<evidence type="ECO:0000313" key="1">
    <source>
        <dbReference type="EMBL" id="MDT8999013.1"/>
    </source>
</evidence>
<proteinExistence type="predicted"/>
<gene>
    <name evidence="1" type="ORF">RQP53_07005</name>
</gene>
<evidence type="ECO:0000313" key="2">
    <source>
        <dbReference type="Proteomes" id="UP001246372"/>
    </source>
</evidence>
<dbReference type="EMBL" id="JAVXZY010000002">
    <property type="protein sequence ID" value="MDT8999013.1"/>
    <property type="molecule type" value="Genomic_DNA"/>
</dbReference>
<comment type="caution">
    <text evidence="1">The sequence shown here is derived from an EMBL/GenBank/DDBJ whole genome shotgun (WGS) entry which is preliminary data.</text>
</comment>
<name>A0ABU3P939_9BURK</name>
<accession>A0ABU3P939</accession>
<sequence>MLPRLGFGLFASLGLRLFQALTFCSGCSRFRLCSGQSGCRSLGLQCCSLSLSFSQLSLCRLSLRRPALRGGTRGLFTCFSCFTRFTRFGLANQTHVFKPVRFCLRGPQSGFAGQLRGLFTRQLFCRLLSHSFGKPSGRVALLLCSPFGRERCRSLGGLICSQCLSLTLSFGLFRLGKQQRQPFSGCLFGCMLPLKRLCLPITLRRQLSLPSRLQCLLRFVPGLFLSAFSRSAFSRSAFSRSAFSRSAFSRSAFSRSAFSRSAFSRSAFSRS</sequence>
<protein>
    <submittedName>
        <fullName evidence="1">Uncharacterized protein</fullName>
    </submittedName>
</protein>
<reference evidence="1" key="1">
    <citation type="submission" date="2023-09" db="EMBL/GenBank/DDBJ databases">
        <title>Paucibacter sp. APW11 Genome sequencing and assembly.</title>
        <authorList>
            <person name="Kim I."/>
        </authorList>
    </citation>
    <scope>NUCLEOTIDE SEQUENCE</scope>
    <source>
        <strain evidence="1">APW11</strain>
    </source>
</reference>
<dbReference type="Proteomes" id="UP001246372">
    <property type="component" value="Unassembled WGS sequence"/>
</dbReference>